<dbReference type="InterPro" id="IPR010730">
    <property type="entry name" value="HET"/>
</dbReference>
<organism evidence="2 3">
    <name type="scientific">Patellaria atrata CBS 101060</name>
    <dbReference type="NCBI Taxonomy" id="1346257"/>
    <lineage>
        <taxon>Eukaryota</taxon>
        <taxon>Fungi</taxon>
        <taxon>Dikarya</taxon>
        <taxon>Ascomycota</taxon>
        <taxon>Pezizomycotina</taxon>
        <taxon>Dothideomycetes</taxon>
        <taxon>Dothideomycetes incertae sedis</taxon>
        <taxon>Patellariales</taxon>
        <taxon>Patellariaceae</taxon>
        <taxon>Patellaria</taxon>
    </lineage>
</organism>
<keyword evidence="3" id="KW-1185">Reference proteome</keyword>
<dbReference type="PANTHER" id="PTHR33112:SF1">
    <property type="entry name" value="HETEROKARYON INCOMPATIBILITY DOMAIN-CONTAINING PROTEIN"/>
    <property type="match status" value="1"/>
</dbReference>
<dbReference type="PANTHER" id="PTHR33112">
    <property type="entry name" value="DOMAIN PROTEIN, PUTATIVE-RELATED"/>
    <property type="match status" value="1"/>
</dbReference>
<accession>A0A9P4VNV2</accession>
<feature type="domain" description="Heterokaryon incompatibility" evidence="1">
    <location>
        <begin position="83"/>
        <end position="230"/>
    </location>
</feature>
<evidence type="ECO:0000313" key="3">
    <source>
        <dbReference type="Proteomes" id="UP000799429"/>
    </source>
</evidence>
<name>A0A9P4VNV2_9PEZI</name>
<comment type="caution">
    <text evidence="2">The sequence shown here is derived from an EMBL/GenBank/DDBJ whole genome shotgun (WGS) entry which is preliminary data.</text>
</comment>
<feature type="non-terminal residue" evidence="2">
    <location>
        <position position="256"/>
    </location>
</feature>
<sequence length="256" mass="28714">MIDIFGYVDVINASNEDVRNISECIIQRDTVNTGWIEIWLEQCRLKHKGTCAKKETICLPFLRLIDCETRVIKGPSSDETPKYLALSYVWGAMTTSQSSGGSRSIINGAKLGKLPPVGSLPKVIEDAISITKTLGHRYLWIDQYCIDQEDGDDIKVNLSSMHLIYGTASITLIAAAGKDQTFGLPGVGQRLRSFQPVTRIGKLGFISLGPAPKRWIDTSKYMTRGWTYQEGLFSRRKIFFTEYQVYVECRSAHCSE</sequence>
<dbReference type="Proteomes" id="UP000799429">
    <property type="component" value="Unassembled WGS sequence"/>
</dbReference>
<gene>
    <name evidence="2" type="ORF">M501DRAFT_940496</name>
</gene>
<reference evidence="2" key="1">
    <citation type="journal article" date="2020" name="Stud. Mycol.">
        <title>101 Dothideomycetes genomes: a test case for predicting lifestyles and emergence of pathogens.</title>
        <authorList>
            <person name="Haridas S."/>
            <person name="Albert R."/>
            <person name="Binder M."/>
            <person name="Bloem J."/>
            <person name="Labutti K."/>
            <person name="Salamov A."/>
            <person name="Andreopoulos B."/>
            <person name="Baker S."/>
            <person name="Barry K."/>
            <person name="Bills G."/>
            <person name="Bluhm B."/>
            <person name="Cannon C."/>
            <person name="Castanera R."/>
            <person name="Culley D."/>
            <person name="Daum C."/>
            <person name="Ezra D."/>
            <person name="Gonzalez J."/>
            <person name="Henrissat B."/>
            <person name="Kuo A."/>
            <person name="Liang C."/>
            <person name="Lipzen A."/>
            <person name="Lutzoni F."/>
            <person name="Magnuson J."/>
            <person name="Mondo S."/>
            <person name="Nolan M."/>
            <person name="Ohm R."/>
            <person name="Pangilinan J."/>
            <person name="Park H.-J."/>
            <person name="Ramirez L."/>
            <person name="Alfaro M."/>
            <person name="Sun H."/>
            <person name="Tritt A."/>
            <person name="Yoshinaga Y."/>
            <person name="Zwiers L.-H."/>
            <person name="Turgeon B."/>
            <person name="Goodwin S."/>
            <person name="Spatafora J."/>
            <person name="Crous P."/>
            <person name="Grigoriev I."/>
        </authorList>
    </citation>
    <scope>NUCLEOTIDE SEQUENCE</scope>
    <source>
        <strain evidence="2">CBS 101060</strain>
    </source>
</reference>
<dbReference type="AlphaFoldDB" id="A0A9P4VNV2"/>
<dbReference type="EMBL" id="MU006105">
    <property type="protein sequence ID" value="KAF2836097.1"/>
    <property type="molecule type" value="Genomic_DNA"/>
</dbReference>
<evidence type="ECO:0000259" key="1">
    <source>
        <dbReference type="Pfam" id="PF06985"/>
    </source>
</evidence>
<dbReference type="OrthoDB" id="5428863at2759"/>
<protein>
    <submittedName>
        <fullName evidence="2">HET-domain-containing protein</fullName>
    </submittedName>
</protein>
<proteinExistence type="predicted"/>
<dbReference type="Pfam" id="PF06985">
    <property type="entry name" value="HET"/>
    <property type="match status" value="1"/>
</dbReference>
<evidence type="ECO:0000313" key="2">
    <source>
        <dbReference type="EMBL" id="KAF2836097.1"/>
    </source>
</evidence>